<dbReference type="GO" id="GO:0009279">
    <property type="term" value="C:cell outer membrane"/>
    <property type="evidence" value="ECO:0007669"/>
    <property type="project" value="UniProtKB-SubCell"/>
</dbReference>
<comment type="similarity">
    <text evidence="6">Belongs to the Pal lipoprotein family.</text>
</comment>
<dbReference type="InterPro" id="IPR006664">
    <property type="entry name" value="OMP_bac"/>
</dbReference>
<reference evidence="9 10" key="1">
    <citation type="submission" date="2020-08" db="EMBL/GenBank/DDBJ databases">
        <title>Bridging the membrane lipid divide: bacteria of the FCB group superphylum have the potential to synthesize archaeal ether lipids.</title>
        <authorList>
            <person name="Villanueva L."/>
            <person name="Von Meijenfeldt F.A.B."/>
            <person name="Westbye A.B."/>
            <person name="Yadav S."/>
            <person name="Hopmans E.C."/>
            <person name="Dutilh B.E."/>
            <person name="Sinninghe Damste J.S."/>
        </authorList>
    </citation>
    <scope>NUCLEOTIDE SEQUENCE [LARGE SCALE GENOMIC DNA]</scope>
    <source>
        <strain evidence="9">NIOZ-UU81</strain>
    </source>
</reference>
<dbReference type="AlphaFoldDB" id="A0A8J6N6U5"/>
<dbReference type="PROSITE" id="PS51123">
    <property type="entry name" value="OMPA_2"/>
    <property type="match status" value="1"/>
</dbReference>
<proteinExistence type="inferred from homology"/>
<evidence type="ECO:0000256" key="4">
    <source>
        <dbReference type="ARBA" id="ARBA00023237"/>
    </source>
</evidence>
<gene>
    <name evidence="6" type="primary">pal</name>
    <name evidence="9" type="ORF">H8E79_00945</name>
</gene>
<comment type="subcellular location">
    <subcellularLocation>
        <location evidence="6">Cell outer membrane</location>
        <topology evidence="6">Lipid-anchor</topology>
    </subcellularLocation>
</comment>
<dbReference type="Pfam" id="PF00691">
    <property type="entry name" value="OmpA"/>
    <property type="match status" value="1"/>
</dbReference>
<evidence type="ECO:0000256" key="2">
    <source>
        <dbReference type="ARBA" id="ARBA00023136"/>
    </source>
</evidence>
<dbReference type="InterPro" id="IPR050330">
    <property type="entry name" value="Bact_OuterMem_StrucFunc"/>
</dbReference>
<evidence type="ECO:0000256" key="7">
    <source>
        <dbReference type="SAM" id="MobiDB-lite"/>
    </source>
</evidence>
<dbReference type="InterPro" id="IPR006665">
    <property type="entry name" value="OmpA-like"/>
</dbReference>
<comment type="caution">
    <text evidence="9">The sequence shown here is derived from an EMBL/GenBank/DDBJ whole genome shotgun (WGS) entry which is preliminary data.</text>
</comment>
<dbReference type="GO" id="GO:0051301">
    <property type="term" value="P:cell division"/>
    <property type="evidence" value="ECO:0007669"/>
    <property type="project" value="InterPro"/>
</dbReference>
<dbReference type="PRINTS" id="PR01021">
    <property type="entry name" value="OMPADOMAIN"/>
</dbReference>
<evidence type="ECO:0000256" key="5">
    <source>
        <dbReference type="ARBA" id="ARBA00023288"/>
    </source>
</evidence>
<feature type="region of interest" description="Disordered" evidence="7">
    <location>
        <begin position="39"/>
        <end position="80"/>
    </location>
</feature>
<evidence type="ECO:0000256" key="6">
    <source>
        <dbReference type="HAMAP-Rule" id="MF_02204"/>
    </source>
</evidence>
<dbReference type="InterPro" id="IPR039001">
    <property type="entry name" value="Pal"/>
</dbReference>
<dbReference type="InterPro" id="IPR036737">
    <property type="entry name" value="OmpA-like_sf"/>
</dbReference>
<evidence type="ECO:0000256" key="3">
    <source>
        <dbReference type="ARBA" id="ARBA00023139"/>
    </source>
</evidence>
<dbReference type="HAMAP" id="MF_02204">
    <property type="entry name" value="Pal"/>
    <property type="match status" value="1"/>
</dbReference>
<keyword evidence="5 6" id="KW-0449">Lipoprotein</keyword>
<dbReference type="PROSITE" id="PS51257">
    <property type="entry name" value="PROKAR_LIPOPROTEIN"/>
    <property type="match status" value="1"/>
</dbReference>
<accession>A0A8J6N6U5</accession>
<name>A0A8J6N6U5_9BACT</name>
<keyword evidence="4 6" id="KW-0998">Cell outer membrane</keyword>
<dbReference type="Gene3D" id="3.30.1330.60">
    <property type="entry name" value="OmpA-like domain"/>
    <property type="match status" value="1"/>
</dbReference>
<evidence type="ECO:0000313" key="9">
    <source>
        <dbReference type="EMBL" id="MBC8207722.1"/>
    </source>
</evidence>
<feature type="domain" description="OmpA-like" evidence="8">
    <location>
        <begin position="82"/>
        <end position="195"/>
    </location>
</feature>
<keyword evidence="2 6" id="KW-0472">Membrane</keyword>
<keyword evidence="1 6" id="KW-0732">Signal</keyword>
<sequence>MNRKQILSVLLAGSLFIALSGCGKKPIMPLDGGAAGSASADQSITGYSEDNLPREGSLDDTTTSSLSINQGDTQSDEYKRQYGRSSIQLKPIYFSFDQAAIRSDMVDNLIHNANVLKNMPNATLLIEGNCDERGTNEYNLALGERRAINAKEYLINLGVAPYRIRTVSYGEERPLFTGMEENNLSHNRRDDFIIE</sequence>
<dbReference type="PANTHER" id="PTHR30329">
    <property type="entry name" value="STATOR ELEMENT OF FLAGELLAR MOTOR COMPLEX"/>
    <property type="match status" value="1"/>
</dbReference>
<protein>
    <recommendedName>
        <fullName evidence="6">Peptidoglycan-associated lipoprotein</fullName>
        <shortName evidence="6">PAL</shortName>
    </recommendedName>
</protein>
<dbReference type="EMBL" id="JACNLK010000012">
    <property type="protein sequence ID" value="MBC8207722.1"/>
    <property type="molecule type" value="Genomic_DNA"/>
</dbReference>
<organism evidence="9 10">
    <name type="scientific">Candidatus Desulfatifera sulfidica</name>
    <dbReference type="NCBI Taxonomy" id="2841691"/>
    <lineage>
        <taxon>Bacteria</taxon>
        <taxon>Pseudomonadati</taxon>
        <taxon>Thermodesulfobacteriota</taxon>
        <taxon>Desulfobulbia</taxon>
        <taxon>Desulfobulbales</taxon>
        <taxon>Desulfobulbaceae</taxon>
        <taxon>Candidatus Desulfatifera</taxon>
    </lineage>
</organism>
<dbReference type="SUPFAM" id="SSF103088">
    <property type="entry name" value="OmpA-like"/>
    <property type="match status" value="1"/>
</dbReference>
<evidence type="ECO:0000256" key="1">
    <source>
        <dbReference type="ARBA" id="ARBA00022729"/>
    </source>
</evidence>
<keyword evidence="3 6" id="KW-0564">Palmitate</keyword>
<evidence type="ECO:0000259" key="8">
    <source>
        <dbReference type="PROSITE" id="PS51123"/>
    </source>
</evidence>
<dbReference type="Proteomes" id="UP000599024">
    <property type="component" value="Unassembled WGS sequence"/>
</dbReference>
<dbReference type="CDD" id="cd07185">
    <property type="entry name" value="OmpA_C-like"/>
    <property type="match status" value="1"/>
</dbReference>
<evidence type="ECO:0000313" key="10">
    <source>
        <dbReference type="Proteomes" id="UP000599024"/>
    </source>
</evidence>
<dbReference type="PANTHER" id="PTHR30329:SF21">
    <property type="entry name" value="LIPOPROTEIN YIAD-RELATED"/>
    <property type="match status" value="1"/>
</dbReference>